<evidence type="ECO:0000313" key="2">
    <source>
        <dbReference type="Proteomes" id="UP000241964"/>
    </source>
</evidence>
<dbReference type="Proteomes" id="UP000241964">
    <property type="component" value="Unassembled WGS sequence"/>
</dbReference>
<comment type="caution">
    <text evidence="1">The sequence shown here is derived from an EMBL/GenBank/DDBJ whole genome shotgun (WGS) entry which is preliminary data.</text>
</comment>
<name>A0A2P8FN68_9BACT</name>
<protein>
    <submittedName>
        <fullName evidence="1">Uncharacterized protein</fullName>
    </submittedName>
</protein>
<sequence length="135" mass="15510">MGKQRIKIYVIDDIFEEYRFEITNGINTTAIEVFSEVEWFKELGDALCAFPNSIEDSVEFDFGGANRSLALKVYCYEWRGQTALQIEVQNNLPAPDSYVSRFSIKTVAASINNLGQMLLDWDPYSYGRVEWIAED</sequence>
<proteinExistence type="predicted"/>
<dbReference type="RefSeq" id="WP_106598812.1">
    <property type="nucleotide sequence ID" value="NZ_PYAS01000017.1"/>
</dbReference>
<gene>
    <name evidence="1" type="ORF">CLV60_11751</name>
</gene>
<keyword evidence="2" id="KW-1185">Reference proteome</keyword>
<dbReference type="EMBL" id="PYAS01000017">
    <property type="protein sequence ID" value="PSL23174.1"/>
    <property type="molecule type" value="Genomic_DNA"/>
</dbReference>
<accession>A0A2P8FN68</accession>
<organism evidence="1 2">
    <name type="scientific">Dyadobacter jiangsuensis</name>
    <dbReference type="NCBI Taxonomy" id="1591085"/>
    <lineage>
        <taxon>Bacteria</taxon>
        <taxon>Pseudomonadati</taxon>
        <taxon>Bacteroidota</taxon>
        <taxon>Cytophagia</taxon>
        <taxon>Cytophagales</taxon>
        <taxon>Spirosomataceae</taxon>
        <taxon>Dyadobacter</taxon>
    </lineage>
</organism>
<evidence type="ECO:0000313" key="1">
    <source>
        <dbReference type="EMBL" id="PSL23174.1"/>
    </source>
</evidence>
<dbReference type="AlphaFoldDB" id="A0A2P8FN68"/>
<reference evidence="1 2" key="1">
    <citation type="submission" date="2018-03" db="EMBL/GenBank/DDBJ databases">
        <title>Genomic Encyclopedia of Archaeal and Bacterial Type Strains, Phase II (KMG-II): from individual species to whole genera.</title>
        <authorList>
            <person name="Goeker M."/>
        </authorList>
    </citation>
    <scope>NUCLEOTIDE SEQUENCE [LARGE SCALE GENOMIC DNA]</scope>
    <source>
        <strain evidence="1 2">DSM 29057</strain>
    </source>
</reference>